<reference evidence="2" key="1">
    <citation type="submission" date="2020-07" db="EMBL/GenBank/DDBJ databases">
        <authorList>
            <person name="Lin J."/>
        </authorList>
    </citation>
    <scope>NUCLEOTIDE SEQUENCE</scope>
</reference>
<dbReference type="AlphaFoldDB" id="A0A6V7NWE2"/>
<feature type="compositionally biased region" description="Low complexity" evidence="1">
    <location>
        <begin position="51"/>
        <end position="65"/>
    </location>
</feature>
<accession>A0A6V7NWE2</accession>
<evidence type="ECO:0000256" key="1">
    <source>
        <dbReference type="SAM" id="MobiDB-lite"/>
    </source>
</evidence>
<organism evidence="2">
    <name type="scientific">Ananas comosus var. bracteatus</name>
    <name type="common">red pineapple</name>
    <dbReference type="NCBI Taxonomy" id="296719"/>
    <lineage>
        <taxon>Eukaryota</taxon>
        <taxon>Viridiplantae</taxon>
        <taxon>Streptophyta</taxon>
        <taxon>Embryophyta</taxon>
        <taxon>Tracheophyta</taxon>
        <taxon>Spermatophyta</taxon>
        <taxon>Magnoliopsida</taxon>
        <taxon>Liliopsida</taxon>
        <taxon>Poales</taxon>
        <taxon>Bromeliaceae</taxon>
        <taxon>Bromelioideae</taxon>
        <taxon>Ananas</taxon>
    </lineage>
</organism>
<sequence>MKRNPAQPSRRADSRPRRLAPHQLAPSRPGRTAQAGACAPHAPSGPPAPPTATQACSPRLLAPRRPTARTRRPARKGLPPPHTANPALPRPAHGHPSPLSCRSLPPPPFDARARPVRPRPPPRPLAGRHVSNQAARDHARTPRAPATQARSRPRLPSRPTRPLTRVRTVQSLGLIHLTRDTTRRLIPLSSSSFGRSSFSESSGVNSESKAMDAVGRRLFSVDPWSATPPRATASSPSMSTAMMLSSLAPARVGSSATTSASATPKIWTSGRALGRPGCASGVRGPRGQPLHRHRPSPAGAETYYMHAKWPRPKLLSRLKGLIVNALLGIAS</sequence>
<name>A0A6V7NWE2_ANACO</name>
<proteinExistence type="predicted"/>
<feature type="compositionally biased region" description="Basic residues" evidence="1">
    <location>
        <begin position="66"/>
        <end position="75"/>
    </location>
</feature>
<protein>
    <submittedName>
        <fullName evidence="2">Uncharacterized protein</fullName>
    </submittedName>
</protein>
<dbReference type="EMBL" id="LR862142">
    <property type="protein sequence ID" value="CAD1822912.1"/>
    <property type="molecule type" value="Genomic_DNA"/>
</dbReference>
<gene>
    <name evidence="2" type="ORF">CB5_LOCUS6123</name>
</gene>
<evidence type="ECO:0000313" key="2">
    <source>
        <dbReference type="EMBL" id="CAD1822912.1"/>
    </source>
</evidence>
<feature type="region of interest" description="Disordered" evidence="1">
    <location>
        <begin position="273"/>
        <end position="295"/>
    </location>
</feature>
<feature type="region of interest" description="Disordered" evidence="1">
    <location>
        <begin position="1"/>
        <end position="164"/>
    </location>
</feature>